<dbReference type="InterPro" id="IPR053158">
    <property type="entry name" value="CapK_Type1_Caps_Biosynth"/>
</dbReference>
<dbReference type="AlphaFoldDB" id="A0A382D3L5"/>
<dbReference type="PANTHER" id="PTHR36932:SF1">
    <property type="entry name" value="CAPSULAR POLYSACCHARIDE BIOSYNTHESIS PROTEIN"/>
    <property type="match status" value="1"/>
</dbReference>
<dbReference type="Gene3D" id="3.40.50.12780">
    <property type="entry name" value="N-terminal domain of ligase-like"/>
    <property type="match status" value="1"/>
</dbReference>
<name>A0A382D3L5_9ZZZZ</name>
<dbReference type="EMBL" id="UINC01037321">
    <property type="protein sequence ID" value="SVB32634.1"/>
    <property type="molecule type" value="Genomic_DNA"/>
</dbReference>
<dbReference type="InterPro" id="IPR042099">
    <property type="entry name" value="ANL_N_sf"/>
</dbReference>
<proteinExistence type="predicted"/>
<dbReference type="PANTHER" id="PTHR36932">
    <property type="entry name" value="CAPSULAR POLYSACCHARIDE BIOSYNTHESIS PROTEIN"/>
    <property type="match status" value="1"/>
</dbReference>
<protein>
    <recommendedName>
        <fullName evidence="2">AMP-dependent synthetase/ligase domain-containing protein</fullName>
    </recommendedName>
</protein>
<sequence>MSKESYWEMQKMRRNSIFEYHYQNTIWYNNYCRKFEKHIWENIPVIKKQDYQEYVPRFGNNFRRKLYSANTSGSSGEPFSFYKDKFCHSLAWAKNQMSYYKLGILENDKEARFFGHVKGSLGTHIYEFGKDLFLNRYRLDIFDNSEEKFMEYLKVFKKKKFSYIYGYTNVILEFSKFLQTNKLKPLTNYCPTLKCCIVTAEMCSKEDRLIIEDAIGIPVYNEYGTSETSIIALEDRQLNWKISTDRLWVEILNEENKPVNNGEIGKIVITDIFNQAFPFIRYEIGDTGSIEDYNEYPYLILKELSGRISDTIYLPSGKKSPGLSFYYVTRSIFEKSTNIREFKIIQKEKDFILFQIVSKLELNDDEKKIIFDETAKYLEPGLNISFERVDKIQKKYSGKNQHFFSEI</sequence>
<accession>A0A382D3L5</accession>
<organism evidence="1">
    <name type="scientific">marine metagenome</name>
    <dbReference type="NCBI Taxonomy" id="408172"/>
    <lineage>
        <taxon>unclassified sequences</taxon>
        <taxon>metagenomes</taxon>
        <taxon>ecological metagenomes</taxon>
    </lineage>
</organism>
<reference evidence="1" key="1">
    <citation type="submission" date="2018-05" db="EMBL/GenBank/DDBJ databases">
        <authorList>
            <person name="Lanie J.A."/>
            <person name="Ng W.-L."/>
            <person name="Kazmierczak K.M."/>
            <person name="Andrzejewski T.M."/>
            <person name="Davidsen T.M."/>
            <person name="Wayne K.J."/>
            <person name="Tettelin H."/>
            <person name="Glass J.I."/>
            <person name="Rusch D."/>
            <person name="Podicherti R."/>
            <person name="Tsui H.-C.T."/>
            <person name="Winkler M.E."/>
        </authorList>
    </citation>
    <scope>NUCLEOTIDE SEQUENCE</scope>
</reference>
<dbReference type="SUPFAM" id="SSF56801">
    <property type="entry name" value="Acetyl-CoA synthetase-like"/>
    <property type="match status" value="1"/>
</dbReference>
<gene>
    <name evidence="1" type="ORF">METZ01_LOCUS185488</name>
</gene>
<evidence type="ECO:0008006" key="2">
    <source>
        <dbReference type="Google" id="ProtNLM"/>
    </source>
</evidence>
<evidence type="ECO:0000313" key="1">
    <source>
        <dbReference type="EMBL" id="SVB32634.1"/>
    </source>
</evidence>